<evidence type="ECO:0000256" key="1">
    <source>
        <dbReference type="ARBA" id="ARBA00010884"/>
    </source>
</evidence>
<dbReference type="SUPFAM" id="SSF53474">
    <property type="entry name" value="alpha/beta-Hydrolases"/>
    <property type="match status" value="1"/>
</dbReference>
<accession>A0A2P6V618</accession>
<evidence type="ECO:0000256" key="3">
    <source>
        <dbReference type="SAM" id="MobiDB-lite"/>
    </source>
</evidence>
<dbReference type="InterPro" id="IPR000073">
    <property type="entry name" value="AB_hydrolase_1"/>
</dbReference>
<reference evidence="6 7" key="1">
    <citation type="journal article" date="2018" name="Plant J.">
        <title>Genome sequences of Chlorella sorokiniana UTEX 1602 and Micractinium conductrix SAG 241.80: implications to maltose excretion by a green alga.</title>
        <authorList>
            <person name="Arriola M.B."/>
            <person name="Velmurugan N."/>
            <person name="Zhang Y."/>
            <person name="Plunkett M.H."/>
            <person name="Hondzo H."/>
            <person name="Barney B.M."/>
        </authorList>
    </citation>
    <scope>NUCLEOTIDE SEQUENCE [LARGE SCALE GENOMIC DNA]</scope>
    <source>
        <strain evidence="6 7">SAG 241.80</strain>
    </source>
</reference>
<sequence length="433" mass="45803">MRLPALAPVAAAAASPLGLGAAAAAVAVTAMCLRSKELKPTVKGQGTAWNSAVLSLCPALTAPYRLPALLNNGHVETIFAAWFRKKPHVMYDREIVHMPDGGAVALDTEDLPAAKRLPDDAPVLILLPGLTGGSEDSYVQHAVVHAREAGIRAVVFNSRGTSGSPVLTAQFYSASFTGDMRNVVEHVRNRYPRSLLFAAGWSLGANIMTRYLGEEGEATPISAAVAMCNPFNLPLSDSNFKKGFNKIYDLNLARSLNRIYKEHHHLFEAEAAAPNGRPYRPDVAIKAGTIREFDDAITRIAFGWPTVDAYYAGSSSSLSIPDVRVPLLIIQAADDPIAPKEAIPFDAIQANPQCLLVVTPTGGHLGWCGGRGGVTGAPWTDAAVSEFFSAARQLLAQPEFAAAAAAARARQPLGAPGEPAGVYTLGETTHQAP</sequence>
<dbReference type="GO" id="GO:0034338">
    <property type="term" value="F:short-chain carboxylesterase activity"/>
    <property type="evidence" value="ECO:0007669"/>
    <property type="project" value="TreeGrafter"/>
</dbReference>
<dbReference type="Pfam" id="PF00561">
    <property type="entry name" value="Abhydrolase_1"/>
    <property type="match status" value="1"/>
</dbReference>
<dbReference type="PIRSF" id="PIRSF005211">
    <property type="entry name" value="Ab_hydro_YheT"/>
    <property type="match status" value="1"/>
</dbReference>
<feature type="domain" description="AB hydrolase-1" evidence="5">
    <location>
        <begin position="122"/>
        <end position="365"/>
    </location>
</feature>
<evidence type="ECO:0000256" key="2">
    <source>
        <dbReference type="PIRSR" id="PIRSR005211-1"/>
    </source>
</evidence>
<evidence type="ECO:0000259" key="5">
    <source>
        <dbReference type="Pfam" id="PF00561"/>
    </source>
</evidence>
<dbReference type="Proteomes" id="UP000239649">
    <property type="component" value="Unassembled WGS sequence"/>
</dbReference>
<feature type="active site" description="Charge relay system" evidence="2">
    <location>
        <position position="364"/>
    </location>
</feature>
<dbReference type="OrthoDB" id="247542at2759"/>
<feature type="active site" description="Charge relay system" evidence="2">
    <location>
        <position position="202"/>
    </location>
</feature>
<dbReference type="InterPro" id="IPR029058">
    <property type="entry name" value="AB_hydrolase_fold"/>
</dbReference>
<feature type="region of interest" description="Disordered" evidence="3">
    <location>
        <begin position="414"/>
        <end position="433"/>
    </location>
</feature>
<evidence type="ECO:0000313" key="7">
    <source>
        <dbReference type="Proteomes" id="UP000239649"/>
    </source>
</evidence>
<dbReference type="EMBL" id="LHPF02000026">
    <property type="protein sequence ID" value="PSC69527.1"/>
    <property type="molecule type" value="Genomic_DNA"/>
</dbReference>
<organism evidence="6 7">
    <name type="scientific">Micractinium conductrix</name>
    <dbReference type="NCBI Taxonomy" id="554055"/>
    <lineage>
        <taxon>Eukaryota</taxon>
        <taxon>Viridiplantae</taxon>
        <taxon>Chlorophyta</taxon>
        <taxon>core chlorophytes</taxon>
        <taxon>Trebouxiophyceae</taxon>
        <taxon>Chlorellales</taxon>
        <taxon>Chlorellaceae</taxon>
        <taxon>Chlorella clade</taxon>
        <taxon>Micractinium</taxon>
    </lineage>
</organism>
<evidence type="ECO:0000256" key="4">
    <source>
        <dbReference type="SAM" id="SignalP"/>
    </source>
</evidence>
<name>A0A2P6V618_9CHLO</name>
<keyword evidence="7" id="KW-1185">Reference proteome</keyword>
<protein>
    <submittedName>
        <fullName evidence="6">Embryogenesis-associated EMB8</fullName>
    </submittedName>
</protein>
<comment type="caution">
    <text evidence="6">The sequence shown here is derived from an EMBL/GenBank/DDBJ whole genome shotgun (WGS) entry which is preliminary data.</text>
</comment>
<dbReference type="Gene3D" id="3.40.50.1820">
    <property type="entry name" value="alpha/beta hydrolase"/>
    <property type="match status" value="1"/>
</dbReference>
<keyword evidence="4" id="KW-0732">Signal</keyword>
<dbReference type="InterPro" id="IPR050960">
    <property type="entry name" value="AB_hydrolase_4_sf"/>
</dbReference>
<feature type="signal peptide" evidence="4">
    <location>
        <begin position="1"/>
        <end position="24"/>
    </location>
</feature>
<dbReference type="InterPro" id="IPR012020">
    <property type="entry name" value="ABHD4"/>
</dbReference>
<proteinExistence type="inferred from homology"/>
<dbReference type="AlphaFoldDB" id="A0A2P6V618"/>
<gene>
    <name evidence="6" type="ORF">C2E20_6945</name>
</gene>
<dbReference type="STRING" id="554055.A0A2P6V618"/>
<evidence type="ECO:0000313" key="6">
    <source>
        <dbReference type="EMBL" id="PSC69527.1"/>
    </source>
</evidence>
<dbReference type="GO" id="GO:0047372">
    <property type="term" value="F:monoacylglycerol lipase activity"/>
    <property type="evidence" value="ECO:0007669"/>
    <property type="project" value="TreeGrafter"/>
</dbReference>
<dbReference type="PANTHER" id="PTHR10794">
    <property type="entry name" value="ABHYDROLASE DOMAIN-CONTAINING PROTEIN"/>
    <property type="match status" value="1"/>
</dbReference>
<feature type="active site" description="Charge relay system" evidence="2">
    <location>
        <position position="335"/>
    </location>
</feature>
<comment type="similarity">
    <text evidence="1">Belongs to the AB hydrolase superfamily. AB hydrolase 4 family.</text>
</comment>
<feature type="chain" id="PRO_5015132528" evidence="4">
    <location>
        <begin position="25"/>
        <end position="433"/>
    </location>
</feature>
<dbReference type="PANTHER" id="PTHR10794:SF84">
    <property type="entry name" value="ESTERASE_LIPASE_THIOESTERASE FAMILY PROTEIN"/>
    <property type="match status" value="1"/>
</dbReference>